<dbReference type="Proteomes" id="UP000316621">
    <property type="component" value="Chromosome 5"/>
</dbReference>
<name>A0A4Y7JIF5_PAPSO</name>
<dbReference type="AlphaFoldDB" id="A0A4Y7JIF5"/>
<protein>
    <submittedName>
        <fullName evidence="1">Uncharacterized protein</fullName>
    </submittedName>
</protein>
<dbReference type="Gramene" id="RZC60537">
    <property type="protein sequence ID" value="RZC60537"/>
    <property type="gene ID" value="C5167_022324"/>
</dbReference>
<keyword evidence="2" id="KW-1185">Reference proteome</keyword>
<accession>A0A4Y7JIF5</accession>
<sequence length="63" mass="7078">MKKQRKEKHSMTRAFPGNKKVADAALEKETLQANIILIYGKPRNHLPSNSWCGMLKKKTVGVG</sequence>
<dbReference type="EMBL" id="CM010719">
    <property type="protein sequence ID" value="RZC60537.1"/>
    <property type="molecule type" value="Genomic_DNA"/>
</dbReference>
<gene>
    <name evidence="1" type="ORF">C5167_022324</name>
</gene>
<evidence type="ECO:0000313" key="1">
    <source>
        <dbReference type="EMBL" id="RZC60537.1"/>
    </source>
</evidence>
<evidence type="ECO:0000313" key="2">
    <source>
        <dbReference type="Proteomes" id="UP000316621"/>
    </source>
</evidence>
<proteinExistence type="predicted"/>
<reference evidence="1 2" key="1">
    <citation type="journal article" date="2018" name="Science">
        <title>The opium poppy genome and morphinan production.</title>
        <authorList>
            <person name="Guo L."/>
            <person name="Winzer T."/>
            <person name="Yang X."/>
            <person name="Li Y."/>
            <person name="Ning Z."/>
            <person name="He Z."/>
            <person name="Teodor R."/>
            <person name="Lu Y."/>
            <person name="Bowser T.A."/>
            <person name="Graham I.A."/>
            <person name="Ye K."/>
        </authorList>
    </citation>
    <scope>NUCLEOTIDE SEQUENCE [LARGE SCALE GENOMIC DNA]</scope>
    <source>
        <strain evidence="2">cv. HN1</strain>
        <tissue evidence="1">Leaves</tissue>
    </source>
</reference>
<organism evidence="1 2">
    <name type="scientific">Papaver somniferum</name>
    <name type="common">Opium poppy</name>
    <dbReference type="NCBI Taxonomy" id="3469"/>
    <lineage>
        <taxon>Eukaryota</taxon>
        <taxon>Viridiplantae</taxon>
        <taxon>Streptophyta</taxon>
        <taxon>Embryophyta</taxon>
        <taxon>Tracheophyta</taxon>
        <taxon>Spermatophyta</taxon>
        <taxon>Magnoliopsida</taxon>
        <taxon>Ranunculales</taxon>
        <taxon>Papaveraceae</taxon>
        <taxon>Papaveroideae</taxon>
        <taxon>Papaver</taxon>
    </lineage>
</organism>